<gene>
    <name evidence="4" type="ORF">AUP44_08670</name>
</gene>
<dbReference type="PROSITE" id="PS00379">
    <property type="entry name" value="CDP_ALCOHOL_P_TRANSF"/>
    <property type="match status" value="1"/>
</dbReference>
<feature type="transmembrane region" description="Helical" evidence="3">
    <location>
        <begin position="82"/>
        <end position="103"/>
    </location>
</feature>
<dbReference type="Gene3D" id="1.20.120.1760">
    <property type="match status" value="1"/>
</dbReference>
<dbReference type="GO" id="GO:0016780">
    <property type="term" value="F:phosphotransferase activity, for other substituted phosphate groups"/>
    <property type="evidence" value="ECO:0007669"/>
    <property type="project" value="InterPro"/>
</dbReference>
<keyword evidence="3" id="KW-0472">Membrane</keyword>
<dbReference type="EMBL" id="LPZR01000172">
    <property type="protein sequence ID" value="KYO51459.1"/>
    <property type="molecule type" value="Genomic_DNA"/>
</dbReference>
<dbReference type="InterPro" id="IPR043130">
    <property type="entry name" value="CDP-OH_PTrfase_TM_dom"/>
</dbReference>
<reference evidence="4 5" key="1">
    <citation type="submission" date="2015-12" db="EMBL/GenBank/DDBJ databases">
        <title>Genome sequence of Tistrella mobilis MCCC 1A02139.</title>
        <authorList>
            <person name="Lu L."/>
            <person name="Lai Q."/>
            <person name="Shao Z."/>
            <person name="Qian P."/>
        </authorList>
    </citation>
    <scope>NUCLEOTIDE SEQUENCE [LARGE SCALE GENOMIC DNA]</scope>
    <source>
        <strain evidence="4 5">MCCC 1A02139</strain>
    </source>
</reference>
<protein>
    <submittedName>
        <fullName evidence="4">CDP-alcohol phosphatidyltransferase</fullName>
    </submittedName>
</protein>
<dbReference type="Proteomes" id="UP000075787">
    <property type="component" value="Unassembled WGS sequence"/>
</dbReference>
<evidence type="ECO:0000313" key="4">
    <source>
        <dbReference type="EMBL" id="KYO51459.1"/>
    </source>
</evidence>
<dbReference type="GeneID" id="97242414"/>
<dbReference type="Pfam" id="PF01066">
    <property type="entry name" value="CDP-OH_P_transf"/>
    <property type="match status" value="1"/>
</dbReference>
<dbReference type="AlphaFoldDB" id="A0A162KJU5"/>
<organism evidence="4 5">
    <name type="scientific">Tistrella mobilis</name>
    <dbReference type="NCBI Taxonomy" id="171437"/>
    <lineage>
        <taxon>Bacteria</taxon>
        <taxon>Pseudomonadati</taxon>
        <taxon>Pseudomonadota</taxon>
        <taxon>Alphaproteobacteria</taxon>
        <taxon>Geminicoccales</taxon>
        <taxon>Geminicoccaceae</taxon>
        <taxon>Tistrella</taxon>
    </lineage>
</organism>
<accession>A0A162KJU5</accession>
<keyword evidence="1 2" id="KW-0808">Transferase</keyword>
<comment type="similarity">
    <text evidence="2">Belongs to the CDP-alcohol phosphatidyltransferase class-I family.</text>
</comment>
<proteinExistence type="inferred from homology"/>
<feature type="transmembrane region" description="Helical" evidence="3">
    <location>
        <begin position="33"/>
        <end position="61"/>
    </location>
</feature>
<evidence type="ECO:0000256" key="2">
    <source>
        <dbReference type="RuleBase" id="RU003750"/>
    </source>
</evidence>
<evidence type="ECO:0000256" key="3">
    <source>
        <dbReference type="SAM" id="Phobius"/>
    </source>
</evidence>
<keyword evidence="3" id="KW-1133">Transmembrane helix</keyword>
<dbReference type="InterPro" id="IPR000462">
    <property type="entry name" value="CDP-OH_P_trans"/>
</dbReference>
<feature type="transmembrane region" description="Helical" evidence="3">
    <location>
        <begin position="109"/>
        <end position="130"/>
    </location>
</feature>
<dbReference type="InterPro" id="IPR048254">
    <property type="entry name" value="CDP_ALCOHOL_P_TRANSF_CS"/>
</dbReference>
<comment type="caution">
    <text evidence="4">The sequence shown here is derived from an EMBL/GenBank/DDBJ whole genome shotgun (WGS) entry which is preliminary data.</text>
</comment>
<dbReference type="GO" id="GO:0016020">
    <property type="term" value="C:membrane"/>
    <property type="evidence" value="ECO:0007669"/>
    <property type="project" value="InterPro"/>
</dbReference>
<dbReference type="OrthoDB" id="9790577at2"/>
<dbReference type="GO" id="GO:0008654">
    <property type="term" value="P:phospholipid biosynthetic process"/>
    <property type="evidence" value="ECO:0007669"/>
    <property type="project" value="InterPro"/>
</dbReference>
<evidence type="ECO:0000256" key="1">
    <source>
        <dbReference type="ARBA" id="ARBA00022679"/>
    </source>
</evidence>
<dbReference type="RefSeq" id="WP_062766096.1">
    <property type="nucleotide sequence ID" value="NZ_CP121045.1"/>
</dbReference>
<sequence length="202" mass="21014">MFDIPVRRRLDPILDRIGRGLAGRGVRADALTLAGFAVGLAAVPALALGAFWTALGCILVNRIADGLDGAVARAAGPTDRGGFLDIACDFLFYAAVPLGFALADPAVNALPAAFLIFAFVGTGSSFLAFAAIAARRGGVPPSGHRGKAIHYLGGLTEGTETILVFVIICLWPAAFPWAAWIFGGLCLITTATRIAEGMRVFR</sequence>
<name>A0A162KJU5_9PROT</name>
<evidence type="ECO:0000313" key="5">
    <source>
        <dbReference type="Proteomes" id="UP000075787"/>
    </source>
</evidence>
<keyword evidence="3" id="KW-0812">Transmembrane</keyword>